<keyword evidence="4" id="KW-1185">Reference proteome</keyword>
<accession>A0ABD0KRN6</accession>
<evidence type="ECO:0000313" key="4">
    <source>
        <dbReference type="Proteomes" id="UP001519460"/>
    </source>
</evidence>
<proteinExistence type="predicted"/>
<dbReference type="InterPro" id="IPR021109">
    <property type="entry name" value="Peptidase_aspartic_dom_sf"/>
</dbReference>
<dbReference type="Pfam" id="PF13650">
    <property type="entry name" value="Asp_protease_2"/>
    <property type="match status" value="1"/>
</dbReference>
<evidence type="ECO:0000256" key="1">
    <source>
        <dbReference type="ARBA" id="ARBA00022801"/>
    </source>
</evidence>
<dbReference type="AlphaFoldDB" id="A0ABD0KRN6"/>
<organism evidence="3 4">
    <name type="scientific">Batillaria attramentaria</name>
    <dbReference type="NCBI Taxonomy" id="370345"/>
    <lineage>
        <taxon>Eukaryota</taxon>
        <taxon>Metazoa</taxon>
        <taxon>Spiralia</taxon>
        <taxon>Lophotrochozoa</taxon>
        <taxon>Mollusca</taxon>
        <taxon>Gastropoda</taxon>
        <taxon>Caenogastropoda</taxon>
        <taxon>Sorbeoconcha</taxon>
        <taxon>Cerithioidea</taxon>
        <taxon>Batillariidae</taxon>
        <taxon>Batillaria</taxon>
    </lineage>
</organism>
<dbReference type="PROSITE" id="PS50175">
    <property type="entry name" value="ASP_PROT_RETROV"/>
    <property type="match status" value="1"/>
</dbReference>
<dbReference type="InterPro" id="IPR001995">
    <property type="entry name" value="Peptidase_A2_cat"/>
</dbReference>
<sequence length="489" mass="52743">PKQRATPASTPLVGTSNIVDINVNGHHTSALLDTGSMVSTISASLVAQLELPIQRVTDLITVRGIGGQSLPYVGYVQADVKLTETSDCVVPTLLLVVKDTEYHSNVPVLLGTNFLQVVWNELHGDIPSSDSKLSSAWRLALTAVTEHQTLRDAAQPLGQVLCDKAVTVPPGACVEVTGSAKITAVGLQASVVVDGDSISVPGGLVLLPLVLRAQPGVKTLETKTKLFNPTCKPVTVPAHTAIASVQLADVIIPESDVTDTTADGEPTENFVEDLVSRVSPDVQEAEKHRLRQILEKHEQAVSKHDLDLGHTERLDLVLQKLEDADALSRIDWGSANTTPAPVVAALLQGKCCSPPLAETVYLGQLVTEQDIDGSATSNQPDWKAEQRADPELLEVINHLQNPTSKVTSKAGLSLLRSDLSLQDDVLYRRRHVDDGEVQQLVLPAARRTEAMRGVHDQVGHLGFDRSVELLRDRFFWPGMSNSLLQYIQS</sequence>
<dbReference type="GO" id="GO:0016787">
    <property type="term" value="F:hydrolase activity"/>
    <property type="evidence" value="ECO:0007669"/>
    <property type="project" value="UniProtKB-KW"/>
</dbReference>
<dbReference type="InterPro" id="IPR050951">
    <property type="entry name" value="Retrovirus_Pol_polyprotein"/>
</dbReference>
<feature type="non-terminal residue" evidence="3">
    <location>
        <position position="1"/>
    </location>
</feature>
<dbReference type="SUPFAM" id="SSF50630">
    <property type="entry name" value="Acid proteases"/>
    <property type="match status" value="1"/>
</dbReference>
<dbReference type="InterPro" id="IPR041588">
    <property type="entry name" value="Integrase_H2C2"/>
</dbReference>
<dbReference type="Gene3D" id="2.40.70.10">
    <property type="entry name" value="Acid Proteases"/>
    <property type="match status" value="1"/>
</dbReference>
<dbReference type="Proteomes" id="UP001519460">
    <property type="component" value="Unassembled WGS sequence"/>
</dbReference>
<feature type="domain" description="Peptidase A2" evidence="2">
    <location>
        <begin position="28"/>
        <end position="67"/>
    </location>
</feature>
<name>A0ABD0KRN6_9CAEN</name>
<evidence type="ECO:0000313" key="3">
    <source>
        <dbReference type="EMBL" id="KAK7489785.1"/>
    </source>
</evidence>
<comment type="caution">
    <text evidence="3">The sequence shown here is derived from an EMBL/GenBank/DDBJ whole genome shotgun (WGS) entry which is preliminary data.</text>
</comment>
<dbReference type="CDD" id="cd00303">
    <property type="entry name" value="retropepsin_like"/>
    <property type="match status" value="1"/>
</dbReference>
<dbReference type="PANTHER" id="PTHR37984">
    <property type="entry name" value="PROTEIN CBG26694"/>
    <property type="match status" value="1"/>
</dbReference>
<keyword evidence="1" id="KW-0378">Hydrolase</keyword>
<dbReference type="PANTHER" id="PTHR37984:SF15">
    <property type="entry name" value="INTEGRASE CATALYTIC DOMAIN-CONTAINING PROTEIN"/>
    <property type="match status" value="1"/>
</dbReference>
<dbReference type="Gene3D" id="1.10.340.70">
    <property type="match status" value="1"/>
</dbReference>
<gene>
    <name evidence="3" type="ORF">BaRGS_00018967</name>
</gene>
<dbReference type="FunFam" id="1.10.340.70:FF:000001">
    <property type="entry name" value="Retrovirus-related Pol polyprotein from transposon gypsy-like Protein"/>
    <property type="match status" value="1"/>
</dbReference>
<feature type="non-terminal residue" evidence="3">
    <location>
        <position position="489"/>
    </location>
</feature>
<evidence type="ECO:0000259" key="2">
    <source>
        <dbReference type="PROSITE" id="PS50175"/>
    </source>
</evidence>
<reference evidence="3 4" key="1">
    <citation type="journal article" date="2023" name="Sci. Data">
        <title>Genome assembly of the Korean intertidal mud-creeper Batillaria attramentaria.</title>
        <authorList>
            <person name="Patra A.K."/>
            <person name="Ho P.T."/>
            <person name="Jun S."/>
            <person name="Lee S.J."/>
            <person name="Kim Y."/>
            <person name="Won Y.J."/>
        </authorList>
    </citation>
    <scope>NUCLEOTIDE SEQUENCE [LARGE SCALE GENOMIC DNA]</scope>
    <source>
        <strain evidence="3">Wonlab-2016</strain>
    </source>
</reference>
<protein>
    <recommendedName>
        <fullName evidence="2">Peptidase A2 domain-containing protein</fullName>
    </recommendedName>
</protein>
<dbReference type="EMBL" id="JACVVK020000134">
    <property type="protein sequence ID" value="KAK7489785.1"/>
    <property type="molecule type" value="Genomic_DNA"/>
</dbReference>
<dbReference type="Pfam" id="PF17921">
    <property type="entry name" value="Integrase_H2C2"/>
    <property type="match status" value="1"/>
</dbReference>